<proteinExistence type="predicted"/>
<name>A0A517MZS6_9BACT</name>
<dbReference type="InterPro" id="IPR037171">
    <property type="entry name" value="NagB/RpiA_transferase-like"/>
</dbReference>
<keyword evidence="2" id="KW-0378">Hydrolase</keyword>
<dbReference type="EC" id="3.5.99.6" evidence="2"/>
<dbReference type="InterPro" id="IPR006148">
    <property type="entry name" value="Glc/Gal-6P_isomerase"/>
</dbReference>
<organism evidence="2 3">
    <name type="scientific">Adhaeretor mobilis</name>
    <dbReference type="NCBI Taxonomy" id="1930276"/>
    <lineage>
        <taxon>Bacteria</taxon>
        <taxon>Pseudomonadati</taxon>
        <taxon>Planctomycetota</taxon>
        <taxon>Planctomycetia</taxon>
        <taxon>Pirellulales</taxon>
        <taxon>Lacipirellulaceae</taxon>
        <taxon>Adhaeretor</taxon>
    </lineage>
</organism>
<dbReference type="RefSeq" id="WP_145061855.1">
    <property type="nucleotide sequence ID" value="NZ_CP036263.1"/>
</dbReference>
<dbReference type="InterPro" id="IPR004547">
    <property type="entry name" value="Glucosamine6P_isomerase"/>
</dbReference>
<dbReference type="Pfam" id="PF01182">
    <property type="entry name" value="Glucosamine_iso"/>
    <property type="match status" value="1"/>
</dbReference>
<gene>
    <name evidence="2" type="primary">nagB_4</name>
    <name evidence="2" type="ORF">HG15A2_37230</name>
</gene>
<dbReference type="SUPFAM" id="SSF100950">
    <property type="entry name" value="NagB/RpiA/CoA transferase-like"/>
    <property type="match status" value="1"/>
</dbReference>
<dbReference type="KEGG" id="amob:HG15A2_37230"/>
<dbReference type="Proteomes" id="UP000319852">
    <property type="component" value="Chromosome"/>
</dbReference>
<evidence type="ECO:0000313" key="2">
    <source>
        <dbReference type="EMBL" id="QDT00387.1"/>
    </source>
</evidence>
<keyword evidence="3" id="KW-1185">Reference proteome</keyword>
<evidence type="ECO:0000313" key="3">
    <source>
        <dbReference type="Proteomes" id="UP000319852"/>
    </source>
</evidence>
<dbReference type="GO" id="GO:0004342">
    <property type="term" value="F:glucosamine-6-phosphate deaminase activity"/>
    <property type="evidence" value="ECO:0007669"/>
    <property type="project" value="UniProtKB-EC"/>
</dbReference>
<sequence>MNVVISKDTREMGELAASKAGELIKQAVAERGSANIVVATGASQFETLAALIAQKDIPWEQVTGFHLDEYIGISTDHPASFCKYLSERFVSKVPLKAFHFIDGMAKQVADECSRLSDLITAHPIDVALIGIGENGHLAFNDPPADFDTEVPYLVVSLDEACRRQQLGEGWFSTFEEIPTQAISMSVRQILKSNAIVCSVPDERKADATAKVIEGPITQDVPASILQSHLATTIFLDPPAASKLSESMSATR</sequence>
<dbReference type="GO" id="GO:0042802">
    <property type="term" value="F:identical protein binding"/>
    <property type="evidence" value="ECO:0007669"/>
    <property type="project" value="TreeGrafter"/>
</dbReference>
<dbReference type="GO" id="GO:0005975">
    <property type="term" value="P:carbohydrate metabolic process"/>
    <property type="evidence" value="ECO:0007669"/>
    <property type="project" value="InterPro"/>
</dbReference>
<reference evidence="2 3" key="1">
    <citation type="submission" date="2019-02" db="EMBL/GenBank/DDBJ databases">
        <title>Deep-cultivation of Planctomycetes and their phenomic and genomic characterization uncovers novel biology.</title>
        <authorList>
            <person name="Wiegand S."/>
            <person name="Jogler M."/>
            <person name="Boedeker C."/>
            <person name="Pinto D."/>
            <person name="Vollmers J."/>
            <person name="Rivas-Marin E."/>
            <person name="Kohn T."/>
            <person name="Peeters S.H."/>
            <person name="Heuer A."/>
            <person name="Rast P."/>
            <person name="Oberbeckmann S."/>
            <person name="Bunk B."/>
            <person name="Jeske O."/>
            <person name="Meyerdierks A."/>
            <person name="Storesund J.E."/>
            <person name="Kallscheuer N."/>
            <person name="Luecker S."/>
            <person name="Lage O.M."/>
            <person name="Pohl T."/>
            <person name="Merkel B.J."/>
            <person name="Hornburger P."/>
            <person name="Mueller R.-W."/>
            <person name="Bruemmer F."/>
            <person name="Labrenz M."/>
            <person name="Spormann A.M."/>
            <person name="Op den Camp H."/>
            <person name="Overmann J."/>
            <person name="Amann R."/>
            <person name="Jetten M.S.M."/>
            <person name="Mascher T."/>
            <person name="Medema M.H."/>
            <person name="Devos D.P."/>
            <person name="Kaster A.-K."/>
            <person name="Ovreas L."/>
            <person name="Rohde M."/>
            <person name="Galperin M.Y."/>
            <person name="Jogler C."/>
        </authorList>
    </citation>
    <scope>NUCLEOTIDE SEQUENCE [LARGE SCALE GENOMIC DNA]</scope>
    <source>
        <strain evidence="2 3">HG15A2</strain>
    </source>
</reference>
<dbReference type="GO" id="GO:0006046">
    <property type="term" value="P:N-acetylglucosamine catabolic process"/>
    <property type="evidence" value="ECO:0007669"/>
    <property type="project" value="TreeGrafter"/>
</dbReference>
<dbReference type="EMBL" id="CP036263">
    <property type="protein sequence ID" value="QDT00387.1"/>
    <property type="molecule type" value="Genomic_DNA"/>
</dbReference>
<dbReference type="PROSITE" id="PS01161">
    <property type="entry name" value="GLC_GALNAC_ISOMERASE"/>
    <property type="match status" value="1"/>
</dbReference>
<dbReference type="PANTHER" id="PTHR11280">
    <property type="entry name" value="GLUCOSAMINE-6-PHOSPHATE ISOMERASE"/>
    <property type="match status" value="1"/>
</dbReference>
<dbReference type="OrthoDB" id="9791139at2"/>
<evidence type="ECO:0000259" key="1">
    <source>
        <dbReference type="Pfam" id="PF01182"/>
    </source>
</evidence>
<accession>A0A517MZS6</accession>
<dbReference type="AlphaFoldDB" id="A0A517MZS6"/>
<dbReference type="GO" id="GO:0019262">
    <property type="term" value="P:N-acetylneuraminate catabolic process"/>
    <property type="evidence" value="ECO:0007669"/>
    <property type="project" value="TreeGrafter"/>
</dbReference>
<dbReference type="InterPro" id="IPR018321">
    <property type="entry name" value="Glucosamine6P_isomerase_CS"/>
</dbReference>
<dbReference type="Gene3D" id="3.40.50.1360">
    <property type="match status" value="1"/>
</dbReference>
<dbReference type="GO" id="GO:0006043">
    <property type="term" value="P:glucosamine catabolic process"/>
    <property type="evidence" value="ECO:0007669"/>
    <property type="project" value="TreeGrafter"/>
</dbReference>
<protein>
    <submittedName>
        <fullName evidence="2">Glucosamine-6-phosphate deaminase 1</fullName>
        <ecNumber evidence="2">3.5.99.6</ecNumber>
    </submittedName>
</protein>
<dbReference type="GO" id="GO:0005737">
    <property type="term" value="C:cytoplasm"/>
    <property type="evidence" value="ECO:0007669"/>
    <property type="project" value="TreeGrafter"/>
</dbReference>
<feature type="domain" description="Glucosamine/galactosamine-6-phosphate isomerase" evidence="1">
    <location>
        <begin position="8"/>
        <end position="228"/>
    </location>
</feature>
<dbReference type="PANTHER" id="PTHR11280:SF6">
    <property type="entry name" value="GLUCOSAMINE-6-PHOSPHATE ISOMERASE NAGB"/>
    <property type="match status" value="1"/>
</dbReference>
<dbReference type="CDD" id="cd01399">
    <property type="entry name" value="GlcN6P_deaminase"/>
    <property type="match status" value="1"/>
</dbReference>